<comment type="subcellular location">
    <subcellularLocation>
        <location evidence="1">Plastid</location>
        <location evidence="1">Chloroplast</location>
    </subcellularLocation>
</comment>
<dbReference type="Proteomes" id="UP000001449">
    <property type="component" value="Chromosome 15"/>
</dbReference>
<dbReference type="InterPro" id="IPR044201">
    <property type="entry name" value="DVR-like"/>
</dbReference>
<evidence type="ECO:0000313" key="14">
    <source>
        <dbReference type="Proteomes" id="UP000001449"/>
    </source>
</evidence>
<dbReference type="InParanoid" id="B8CD46"/>
<dbReference type="InterPro" id="IPR016040">
    <property type="entry name" value="NAD(P)-bd_dom"/>
</dbReference>
<evidence type="ECO:0000256" key="1">
    <source>
        <dbReference type="ARBA" id="ARBA00004229"/>
    </source>
</evidence>
<dbReference type="RefSeq" id="XP_002294048.1">
    <property type="nucleotide sequence ID" value="XM_002294012.1"/>
</dbReference>
<gene>
    <name evidence="13" type="ORF">THAPSDRAFT_37615</name>
</gene>
<keyword evidence="8" id="KW-0149">Chlorophyll biosynthesis</keyword>
<dbReference type="Pfam" id="PF13460">
    <property type="entry name" value="NAD_binding_10"/>
    <property type="match status" value="1"/>
</dbReference>
<evidence type="ECO:0000259" key="12">
    <source>
        <dbReference type="Pfam" id="PF13460"/>
    </source>
</evidence>
<dbReference type="HOGENOM" id="CLU_043999_0_0_1"/>
<dbReference type="PANTHER" id="PTHR47378">
    <property type="entry name" value="DIVINYL CHLOROPHYLLIDE A 8-VINYL-REDUCTASE, CHLOROPLASTIC"/>
    <property type="match status" value="1"/>
</dbReference>
<keyword evidence="7" id="KW-0560">Oxidoreductase</keyword>
<dbReference type="GO" id="GO:0015995">
    <property type="term" value="P:chlorophyll biosynthetic process"/>
    <property type="evidence" value="ECO:0000318"/>
    <property type="project" value="GO_Central"/>
</dbReference>
<keyword evidence="4" id="KW-0934">Plastid</keyword>
<accession>B8CD46</accession>
<evidence type="ECO:0000256" key="6">
    <source>
        <dbReference type="ARBA" id="ARBA00022946"/>
    </source>
</evidence>
<evidence type="ECO:0000256" key="9">
    <source>
        <dbReference type="ARBA" id="ARBA00024059"/>
    </source>
</evidence>
<evidence type="ECO:0000313" key="13">
    <source>
        <dbReference type="EMBL" id="EED88403.1"/>
    </source>
</evidence>
<name>B8CD46_THAPS</name>
<proteinExistence type="predicted"/>
<reference evidence="13 14" key="1">
    <citation type="journal article" date="2004" name="Science">
        <title>The genome of the diatom Thalassiosira pseudonana: ecology, evolution, and metabolism.</title>
        <authorList>
            <person name="Armbrust E.V."/>
            <person name="Berges J.A."/>
            <person name="Bowler C."/>
            <person name="Green B.R."/>
            <person name="Martinez D."/>
            <person name="Putnam N.H."/>
            <person name="Zhou S."/>
            <person name="Allen A.E."/>
            <person name="Apt K.E."/>
            <person name="Bechner M."/>
            <person name="Brzezinski M.A."/>
            <person name="Chaal B.K."/>
            <person name="Chiovitti A."/>
            <person name="Davis A.K."/>
            <person name="Demarest M.S."/>
            <person name="Detter J.C."/>
            <person name="Glavina T."/>
            <person name="Goodstein D."/>
            <person name="Hadi M.Z."/>
            <person name="Hellsten U."/>
            <person name="Hildebrand M."/>
            <person name="Jenkins B.D."/>
            <person name="Jurka J."/>
            <person name="Kapitonov V.V."/>
            <person name="Kroger N."/>
            <person name="Lau W.W."/>
            <person name="Lane T.W."/>
            <person name="Larimer F.W."/>
            <person name="Lippmeier J.C."/>
            <person name="Lucas S."/>
            <person name="Medina M."/>
            <person name="Montsant A."/>
            <person name="Obornik M."/>
            <person name="Parker M.S."/>
            <person name="Palenik B."/>
            <person name="Pazour G.J."/>
            <person name="Richardson P.M."/>
            <person name="Rynearson T.A."/>
            <person name="Saito M.A."/>
            <person name="Schwartz D.C."/>
            <person name="Thamatrakoln K."/>
            <person name="Valentin K."/>
            <person name="Vardi A."/>
            <person name="Wilkerson F.P."/>
            <person name="Rokhsar D.S."/>
        </authorList>
    </citation>
    <scope>NUCLEOTIDE SEQUENCE [LARGE SCALE GENOMIC DNA]</scope>
    <source>
        <strain evidence="13 14">CCMP1335</strain>
    </source>
</reference>
<protein>
    <recommendedName>
        <fullName evidence="10">Divinyl chlorophyllide a 8-vinyl-reductase, chloroplastic</fullName>
        <ecNumber evidence="9">1.3.1.75</ecNumber>
    </recommendedName>
</protein>
<evidence type="ECO:0000256" key="2">
    <source>
        <dbReference type="ARBA" id="ARBA00005173"/>
    </source>
</evidence>
<keyword evidence="6" id="KW-0809">Transit peptide</keyword>
<dbReference type="EC" id="1.3.1.75" evidence="9"/>
<dbReference type="UniPathway" id="UPA00668"/>
<evidence type="ECO:0000256" key="10">
    <source>
        <dbReference type="ARBA" id="ARBA00024089"/>
    </source>
</evidence>
<comment type="pathway">
    <text evidence="2">Porphyrin-containing compound metabolism; chlorophyll biosynthesis.</text>
</comment>
<dbReference type="KEGG" id="tps:THAPSDRAFT_37615"/>
<dbReference type="eggNOG" id="KOG1203">
    <property type="taxonomic scope" value="Eukaryota"/>
</dbReference>
<dbReference type="PaxDb" id="35128-Thaps37615"/>
<evidence type="ECO:0000256" key="5">
    <source>
        <dbReference type="ARBA" id="ARBA00022857"/>
    </source>
</evidence>
<organism evidence="13 14">
    <name type="scientific">Thalassiosira pseudonana</name>
    <name type="common">Marine diatom</name>
    <name type="synonym">Cyclotella nana</name>
    <dbReference type="NCBI Taxonomy" id="35128"/>
    <lineage>
        <taxon>Eukaryota</taxon>
        <taxon>Sar</taxon>
        <taxon>Stramenopiles</taxon>
        <taxon>Ochrophyta</taxon>
        <taxon>Bacillariophyta</taxon>
        <taxon>Coscinodiscophyceae</taxon>
        <taxon>Thalassiosirophycidae</taxon>
        <taxon>Thalassiosirales</taxon>
        <taxon>Thalassiosiraceae</taxon>
        <taxon>Thalassiosira</taxon>
    </lineage>
</organism>
<evidence type="ECO:0000256" key="3">
    <source>
        <dbReference type="ARBA" id="ARBA00022528"/>
    </source>
</evidence>
<keyword evidence="5" id="KW-0521">NADP</keyword>
<reference evidence="13 14" key="2">
    <citation type="journal article" date="2008" name="Nature">
        <title>The Phaeodactylum genome reveals the evolutionary history of diatom genomes.</title>
        <authorList>
            <person name="Bowler C."/>
            <person name="Allen A.E."/>
            <person name="Badger J.H."/>
            <person name="Grimwood J."/>
            <person name="Jabbari K."/>
            <person name="Kuo A."/>
            <person name="Maheswari U."/>
            <person name="Martens C."/>
            <person name="Maumus F."/>
            <person name="Otillar R.P."/>
            <person name="Rayko E."/>
            <person name="Salamov A."/>
            <person name="Vandepoele K."/>
            <person name="Beszteri B."/>
            <person name="Gruber A."/>
            <person name="Heijde M."/>
            <person name="Katinka M."/>
            <person name="Mock T."/>
            <person name="Valentin K."/>
            <person name="Verret F."/>
            <person name="Berges J.A."/>
            <person name="Brownlee C."/>
            <person name="Cadoret J.P."/>
            <person name="Chiovitti A."/>
            <person name="Choi C.J."/>
            <person name="Coesel S."/>
            <person name="De Martino A."/>
            <person name="Detter J.C."/>
            <person name="Durkin C."/>
            <person name="Falciatore A."/>
            <person name="Fournet J."/>
            <person name="Haruta M."/>
            <person name="Huysman M.J."/>
            <person name="Jenkins B.D."/>
            <person name="Jiroutova K."/>
            <person name="Jorgensen R.E."/>
            <person name="Joubert Y."/>
            <person name="Kaplan A."/>
            <person name="Kroger N."/>
            <person name="Kroth P.G."/>
            <person name="La Roche J."/>
            <person name="Lindquist E."/>
            <person name="Lommer M."/>
            <person name="Martin-Jezequel V."/>
            <person name="Lopez P.J."/>
            <person name="Lucas S."/>
            <person name="Mangogna M."/>
            <person name="McGinnis K."/>
            <person name="Medlin L.K."/>
            <person name="Montsant A."/>
            <person name="Oudot-Le Secq M.P."/>
            <person name="Napoli C."/>
            <person name="Obornik M."/>
            <person name="Parker M.S."/>
            <person name="Petit J.L."/>
            <person name="Porcel B.M."/>
            <person name="Poulsen N."/>
            <person name="Robison M."/>
            <person name="Rychlewski L."/>
            <person name="Rynearson T.A."/>
            <person name="Schmutz J."/>
            <person name="Shapiro H."/>
            <person name="Siaut M."/>
            <person name="Stanley M."/>
            <person name="Sussman M.R."/>
            <person name="Taylor A.R."/>
            <person name="Vardi A."/>
            <person name="von Dassow P."/>
            <person name="Vyverman W."/>
            <person name="Willis A."/>
            <person name="Wyrwicz L.S."/>
            <person name="Rokhsar D.S."/>
            <person name="Weissenbach J."/>
            <person name="Armbrust E.V."/>
            <person name="Green B.R."/>
            <person name="Van de Peer Y."/>
            <person name="Grigoriev I.V."/>
        </authorList>
    </citation>
    <scope>NUCLEOTIDE SEQUENCE [LARGE SCALE GENOMIC DNA]</scope>
    <source>
        <strain evidence="13 14">CCMP1335</strain>
    </source>
</reference>
<dbReference type="OMA" id="CDCALES"/>
<keyword evidence="14" id="KW-1185">Reference proteome</keyword>
<evidence type="ECO:0000256" key="8">
    <source>
        <dbReference type="ARBA" id="ARBA00023171"/>
    </source>
</evidence>
<dbReference type="GO" id="GO:0009507">
    <property type="term" value="C:chloroplast"/>
    <property type="evidence" value="ECO:0000318"/>
    <property type="project" value="GO_Central"/>
</dbReference>
<dbReference type="Gene3D" id="3.40.50.720">
    <property type="entry name" value="NAD(P)-binding Rossmann-like Domain"/>
    <property type="match status" value="1"/>
</dbReference>
<dbReference type="InterPro" id="IPR036291">
    <property type="entry name" value="NAD(P)-bd_dom_sf"/>
</dbReference>
<comment type="catalytic activity">
    <reaction evidence="11">
        <text>protochlorophyllide a + NADP(+) = 3,8-divinyl protochlorophyllide a + NADPH + H(+)</text>
        <dbReference type="Rhea" id="RHEA:48884"/>
        <dbReference type="ChEBI" id="CHEBI:15378"/>
        <dbReference type="ChEBI" id="CHEBI:57783"/>
        <dbReference type="ChEBI" id="CHEBI:58349"/>
        <dbReference type="ChEBI" id="CHEBI:58632"/>
        <dbReference type="ChEBI" id="CHEBI:83350"/>
        <dbReference type="EC" id="1.3.1.75"/>
    </reaction>
</comment>
<dbReference type="GeneID" id="7441966"/>
<dbReference type="STRING" id="35128.B8CD46"/>
<feature type="domain" description="NAD(P)-binding" evidence="12">
    <location>
        <begin position="4"/>
        <end position="194"/>
    </location>
</feature>
<dbReference type="PANTHER" id="PTHR47378:SF1">
    <property type="entry name" value="DIVINYL CHLOROPHYLLIDE A 8-VINYL-REDUCTASE, CHLOROPLASTIC"/>
    <property type="match status" value="1"/>
</dbReference>
<sequence>IIAGATGYIGRAVVRECVARGYHTVSLVRNTTSAQLDDVLFGSALVECDVTNDDEMRSVLESEAPPVDLLVSCLASPSGIESEVYSIDYSATLSFLNAGRSNSVNARHFVLLSAFCVRNPLLKLQQAKLEFEAKLQEQTDMTYSIVRPTAFFKSVSGQLESIMDGNSYVLFGDGNVTQCNPIAEGDLAAYMCDCALESFEESRWGKVLNIGGPDEPLSNRALAEMMFKAINKQPKFVYVPTQIFDYSISMIETIAKIFPSQKWEDALETAKIGKYYAVEDMLTTEANEKFGNVSMMDHFEKIAREGQDPFTPV</sequence>
<dbReference type="SUPFAM" id="SSF51735">
    <property type="entry name" value="NAD(P)-binding Rossmann-fold domains"/>
    <property type="match status" value="1"/>
</dbReference>
<dbReference type="EMBL" id="CM000650">
    <property type="protein sequence ID" value="EED88403.1"/>
    <property type="molecule type" value="Genomic_DNA"/>
</dbReference>
<evidence type="ECO:0000256" key="4">
    <source>
        <dbReference type="ARBA" id="ARBA00022640"/>
    </source>
</evidence>
<evidence type="ECO:0000256" key="7">
    <source>
        <dbReference type="ARBA" id="ARBA00023002"/>
    </source>
</evidence>
<dbReference type="AlphaFoldDB" id="B8CD46"/>
<feature type="non-terminal residue" evidence="13">
    <location>
        <position position="1"/>
    </location>
</feature>
<keyword evidence="3" id="KW-0150">Chloroplast</keyword>
<evidence type="ECO:0000256" key="11">
    <source>
        <dbReference type="ARBA" id="ARBA00049498"/>
    </source>
</evidence>
<dbReference type="GO" id="GO:0033728">
    <property type="term" value="F:3,8-divinyl protochlorophyllide a 8-vinyl-reductase (NADPH) activity"/>
    <property type="evidence" value="ECO:0000318"/>
    <property type="project" value="GO_Central"/>
</dbReference>